<keyword evidence="5" id="KW-0418">Kinase</keyword>
<dbReference type="GO" id="GO:0050684">
    <property type="term" value="P:regulation of mRNA processing"/>
    <property type="evidence" value="ECO:0007669"/>
    <property type="project" value="TreeGrafter"/>
</dbReference>
<dbReference type="HOGENOM" id="CLU_000288_81_13_1"/>
<comment type="catalytic activity">
    <reaction evidence="8">
        <text>L-seryl-[protein] + ATP = O-phospho-L-seryl-[protein] + ADP + H(+)</text>
        <dbReference type="Rhea" id="RHEA:17989"/>
        <dbReference type="Rhea" id="RHEA-COMP:9863"/>
        <dbReference type="Rhea" id="RHEA-COMP:11604"/>
        <dbReference type="ChEBI" id="CHEBI:15378"/>
        <dbReference type="ChEBI" id="CHEBI:29999"/>
        <dbReference type="ChEBI" id="CHEBI:30616"/>
        <dbReference type="ChEBI" id="CHEBI:83421"/>
        <dbReference type="ChEBI" id="CHEBI:456216"/>
        <dbReference type="EC" id="2.7.11.1"/>
    </reaction>
</comment>
<dbReference type="PROSITE" id="PS50011">
    <property type="entry name" value="PROTEIN_KINASE_DOM"/>
    <property type="match status" value="1"/>
</dbReference>
<evidence type="ECO:0000256" key="5">
    <source>
        <dbReference type="ARBA" id="ARBA00022777"/>
    </source>
</evidence>
<sequence>MSAFPEEPLDSPVGYFPVRPGQTLNNGQWTIIRKLGWGPRSSTWLALAKNTEYSYAAIKIFTVAATEDSTGVHEREILEPLKGISSIDIPTFKSHFYEHDTIKGKRHLCLALEVSGSSVEDLRLTNVYDGECLSVHLVKSIIGDVSMSLAGIGANEIIHSAVTPHNLLFRSPRSNYLQKVLKQSKDKRPEIQNIVGSDGITYPSVISQPIVPPGLNWDNTKENSMYPGCDLSNFAYACPTGGPAPLHGVRQNLNFLAPEVLQSKNGPIDTKSDIWMVTSSPTPLDIATAKETLGRLENLLAQSGKITENDVPPIALFLRSCLAIKPKDRPSPEDILHGDWVNTIACTICLESELDSHEQNCSRGRYRF</sequence>
<dbReference type="GO" id="GO:0000245">
    <property type="term" value="P:spliceosomal complex assembly"/>
    <property type="evidence" value="ECO:0007669"/>
    <property type="project" value="TreeGrafter"/>
</dbReference>
<dbReference type="AlphaFoldDB" id="A0A0C2YBS1"/>
<dbReference type="GO" id="GO:0004674">
    <property type="term" value="F:protein serine/threonine kinase activity"/>
    <property type="evidence" value="ECO:0007669"/>
    <property type="project" value="UniProtKB-KW"/>
</dbReference>
<evidence type="ECO:0000259" key="9">
    <source>
        <dbReference type="PROSITE" id="PS50011"/>
    </source>
</evidence>
<dbReference type="STRING" id="686832.A0A0C2YBS1"/>
<evidence type="ECO:0000313" key="11">
    <source>
        <dbReference type="Proteomes" id="UP000053424"/>
    </source>
</evidence>
<evidence type="ECO:0000256" key="4">
    <source>
        <dbReference type="ARBA" id="ARBA00022741"/>
    </source>
</evidence>
<dbReference type="SMART" id="SM00220">
    <property type="entry name" value="S_TKc"/>
    <property type="match status" value="1"/>
</dbReference>
<accession>A0A0C2YBS1</accession>
<dbReference type="OrthoDB" id="5979581at2759"/>
<keyword evidence="4" id="KW-0547">Nucleotide-binding</keyword>
<evidence type="ECO:0000256" key="6">
    <source>
        <dbReference type="ARBA" id="ARBA00022840"/>
    </source>
</evidence>
<dbReference type="GO" id="GO:0005524">
    <property type="term" value="F:ATP binding"/>
    <property type="evidence" value="ECO:0007669"/>
    <property type="project" value="UniProtKB-KW"/>
</dbReference>
<organism evidence="10 11">
    <name type="scientific">Hebeloma cylindrosporum</name>
    <dbReference type="NCBI Taxonomy" id="76867"/>
    <lineage>
        <taxon>Eukaryota</taxon>
        <taxon>Fungi</taxon>
        <taxon>Dikarya</taxon>
        <taxon>Basidiomycota</taxon>
        <taxon>Agaricomycotina</taxon>
        <taxon>Agaricomycetes</taxon>
        <taxon>Agaricomycetidae</taxon>
        <taxon>Agaricales</taxon>
        <taxon>Agaricineae</taxon>
        <taxon>Hymenogastraceae</taxon>
        <taxon>Hebeloma</taxon>
    </lineage>
</organism>
<dbReference type="PANTHER" id="PTHR47634">
    <property type="entry name" value="PROTEIN KINASE DOMAIN-CONTAINING PROTEIN-RELATED"/>
    <property type="match status" value="1"/>
</dbReference>
<dbReference type="InterPro" id="IPR011009">
    <property type="entry name" value="Kinase-like_dom_sf"/>
</dbReference>
<evidence type="ECO:0000256" key="1">
    <source>
        <dbReference type="ARBA" id="ARBA00012513"/>
    </source>
</evidence>
<keyword evidence="3" id="KW-0808">Transferase</keyword>
<evidence type="ECO:0000313" key="10">
    <source>
        <dbReference type="EMBL" id="KIM38457.1"/>
    </source>
</evidence>
<keyword evidence="11" id="KW-1185">Reference proteome</keyword>
<dbReference type="Proteomes" id="UP000053424">
    <property type="component" value="Unassembled WGS sequence"/>
</dbReference>
<protein>
    <recommendedName>
        <fullName evidence="1">non-specific serine/threonine protein kinase</fullName>
        <ecNumber evidence="1">2.7.11.1</ecNumber>
    </recommendedName>
</protein>
<dbReference type="InterPro" id="IPR000719">
    <property type="entry name" value="Prot_kinase_dom"/>
</dbReference>
<evidence type="ECO:0000256" key="7">
    <source>
        <dbReference type="ARBA" id="ARBA00047899"/>
    </source>
</evidence>
<feature type="domain" description="Protein kinase" evidence="9">
    <location>
        <begin position="29"/>
        <end position="341"/>
    </location>
</feature>
<comment type="catalytic activity">
    <reaction evidence="7">
        <text>L-threonyl-[protein] + ATP = O-phospho-L-threonyl-[protein] + ADP + H(+)</text>
        <dbReference type="Rhea" id="RHEA:46608"/>
        <dbReference type="Rhea" id="RHEA-COMP:11060"/>
        <dbReference type="Rhea" id="RHEA-COMP:11605"/>
        <dbReference type="ChEBI" id="CHEBI:15378"/>
        <dbReference type="ChEBI" id="CHEBI:30013"/>
        <dbReference type="ChEBI" id="CHEBI:30616"/>
        <dbReference type="ChEBI" id="CHEBI:61977"/>
        <dbReference type="ChEBI" id="CHEBI:456216"/>
        <dbReference type="EC" id="2.7.11.1"/>
    </reaction>
</comment>
<keyword evidence="2" id="KW-0723">Serine/threonine-protein kinase</keyword>
<proteinExistence type="predicted"/>
<reference evidence="11" key="2">
    <citation type="submission" date="2015-01" db="EMBL/GenBank/DDBJ databases">
        <title>Evolutionary Origins and Diversification of the Mycorrhizal Mutualists.</title>
        <authorList>
            <consortium name="DOE Joint Genome Institute"/>
            <consortium name="Mycorrhizal Genomics Consortium"/>
            <person name="Kohler A."/>
            <person name="Kuo A."/>
            <person name="Nagy L.G."/>
            <person name="Floudas D."/>
            <person name="Copeland A."/>
            <person name="Barry K.W."/>
            <person name="Cichocki N."/>
            <person name="Veneault-Fourrey C."/>
            <person name="LaButti K."/>
            <person name="Lindquist E.A."/>
            <person name="Lipzen A."/>
            <person name="Lundell T."/>
            <person name="Morin E."/>
            <person name="Murat C."/>
            <person name="Riley R."/>
            <person name="Ohm R."/>
            <person name="Sun H."/>
            <person name="Tunlid A."/>
            <person name="Henrissat B."/>
            <person name="Grigoriev I.V."/>
            <person name="Hibbett D.S."/>
            <person name="Martin F."/>
        </authorList>
    </citation>
    <scope>NUCLEOTIDE SEQUENCE [LARGE SCALE GENOMIC DNA]</scope>
    <source>
        <strain evidence="11">h7</strain>
    </source>
</reference>
<dbReference type="InterPro" id="IPR051334">
    <property type="entry name" value="SRPK"/>
</dbReference>
<evidence type="ECO:0000256" key="3">
    <source>
        <dbReference type="ARBA" id="ARBA00022679"/>
    </source>
</evidence>
<evidence type="ECO:0000256" key="8">
    <source>
        <dbReference type="ARBA" id="ARBA00048679"/>
    </source>
</evidence>
<dbReference type="PANTHER" id="PTHR47634:SF9">
    <property type="entry name" value="PROTEIN KINASE DOMAIN-CONTAINING PROTEIN-RELATED"/>
    <property type="match status" value="1"/>
</dbReference>
<dbReference type="Gene3D" id="3.30.200.20">
    <property type="entry name" value="Phosphorylase Kinase, domain 1"/>
    <property type="match status" value="1"/>
</dbReference>
<keyword evidence="6" id="KW-0067">ATP-binding</keyword>
<gene>
    <name evidence="10" type="ORF">M413DRAFT_30008</name>
</gene>
<evidence type="ECO:0000256" key="2">
    <source>
        <dbReference type="ARBA" id="ARBA00022527"/>
    </source>
</evidence>
<reference evidence="10 11" key="1">
    <citation type="submission" date="2014-04" db="EMBL/GenBank/DDBJ databases">
        <authorList>
            <consortium name="DOE Joint Genome Institute"/>
            <person name="Kuo A."/>
            <person name="Gay G."/>
            <person name="Dore J."/>
            <person name="Kohler A."/>
            <person name="Nagy L.G."/>
            <person name="Floudas D."/>
            <person name="Copeland A."/>
            <person name="Barry K.W."/>
            <person name="Cichocki N."/>
            <person name="Veneault-Fourrey C."/>
            <person name="LaButti K."/>
            <person name="Lindquist E.A."/>
            <person name="Lipzen A."/>
            <person name="Lundell T."/>
            <person name="Morin E."/>
            <person name="Murat C."/>
            <person name="Sun H."/>
            <person name="Tunlid A."/>
            <person name="Henrissat B."/>
            <person name="Grigoriev I.V."/>
            <person name="Hibbett D.S."/>
            <person name="Martin F."/>
            <person name="Nordberg H.P."/>
            <person name="Cantor M.N."/>
            <person name="Hua S.X."/>
        </authorList>
    </citation>
    <scope>NUCLEOTIDE SEQUENCE [LARGE SCALE GENOMIC DNA]</scope>
    <source>
        <strain evidence="11">h7</strain>
    </source>
</reference>
<dbReference type="SUPFAM" id="SSF56112">
    <property type="entry name" value="Protein kinase-like (PK-like)"/>
    <property type="match status" value="1"/>
</dbReference>
<name>A0A0C2YBS1_HEBCY</name>
<dbReference type="EMBL" id="KN831790">
    <property type="protein sequence ID" value="KIM38457.1"/>
    <property type="molecule type" value="Genomic_DNA"/>
</dbReference>
<dbReference type="Gene3D" id="1.10.510.10">
    <property type="entry name" value="Transferase(Phosphotransferase) domain 1"/>
    <property type="match status" value="1"/>
</dbReference>
<dbReference type="EC" id="2.7.11.1" evidence="1"/>